<name>A0A917IB10_9HYPH</name>
<organism evidence="5 6">
    <name type="scientific">Alsobacter metallidurans</name>
    <dbReference type="NCBI Taxonomy" id="340221"/>
    <lineage>
        <taxon>Bacteria</taxon>
        <taxon>Pseudomonadati</taxon>
        <taxon>Pseudomonadota</taxon>
        <taxon>Alphaproteobacteria</taxon>
        <taxon>Hyphomicrobiales</taxon>
        <taxon>Alsobacteraceae</taxon>
        <taxon>Alsobacter</taxon>
    </lineage>
</organism>
<dbReference type="PROSITE" id="PS51318">
    <property type="entry name" value="TAT"/>
    <property type="match status" value="1"/>
</dbReference>
<reference evidence="5" key="2">
    <citation type="submission" date="2020-09" db="EMBL/GenBank/DDBJ databases">
        <authorList>
            <person name="Sun Q."/>
            <person name="Zhou Y."/>
        </authorList>
    </citation>
    <scope>NUCLEOTIDE SEQUENCE</scope>
    <source>
        <strain evidence="5">CGMCC 1.12214</strain>
    </source>
</reference>
<comment type="caution">
    <text evidence="5">The sequence shown here is derived from an EMBL/GenBank/DDBJ whole genome shotgun (WGS) entry which is preliminary data.</text>
</comment>
<feature type="domain" description="Alkaline proteinase inhibitor/ Outer membrane lipoprotein Omp19" evidence="4">
    <location>
        <begin position="45"/>
        <end position="121"/>
    </location>
</feature>
<dbReference type="Gene3D" id="2.40.128.10">
    <property type="match status" value="2"/>
</dbReference>
<dbReference type="AlphaFoldDB" id="A0A917IB10"/>
<evidence type="ECO:0000256" key="2">
    <source>
        <dbReference type="SAM" id="MobiDB-lite"/>
    </source>
</evidence>
<dbReference type="InterPro" id="IPR016085">
    <property type="entry name" value="Protease_inh_B-barrel_dom"/>
</dbReference>
<keyword evidence="1 3" id="KW-0732">Signal</keyword>
<reference evidence="5" key="1">
    <citation type="journal article" date="2014" name="Int. J. Syst. Evol. Microbiol.">
        <title>Complete genome sequence of Corynebacterium casei LMG S-19264T (=DSM 44701T), isolated from a smear-ripened cheese.</title>
        <authorList>
            <consortium name="US DOE Joint Genome Institute (JGI-PGF)"/>
            <person name="Walter F."/>
            <person name="Albersmeier A."/>
            <person name="Kalinowski J."/>
            <person name="Ruckert C."/>
        </authorList>
    </citation>
    <scope>NUCLEOTIDE SEQUENCE</scope>
    <source>
        <strain evidence="5">CGMCC 1.12214</strain>
    </source>
</reference>
<feature type="region of interest" description="Disordered" evidence="2">
    <location>
        <begin position="257"/>
        <end position="277"/>
    </location>
</feature>
<dbReference type="GO" id="GO:0004866">
    <property type="term" value="F:endopeptidase inhibitor activity"/>
    <property type="evidence" value="ECO:0007669"/>
    <property type="project" value="InterPro"/>
</dbReference>
<evidence type="ECO:0000259" key="4">
    <source>
        <dbReference type="Pfam" id="PF02974"/>
    </source>
</evidence>
<dbReference type="InterPro" id="IPR021140">
    <property type="entry name" value="Inh/Omp19"/>
</dbReference>
<dbReference type="Proteomes" id="UP000603912">
    <property type="component" value="Unassembled WGS sequence"/>
</dbReference>
<feature type="chain" id="PRO_5037838717" description="Alkaline proteinase inhibitor/ Outer membrane lipoprotein Omp19 domain-containing protein" evidence="3">
    <location>
        <begin position="39"/>
        <end position="277"/>
    </location>
</feature>
<feature type="domain" description="Alkaline proteinase inhibitor/ Outer membrane lipoprotein Omp19" evidence="4">
    <location>
        <begin position="179"/>
        <end position="276"/>
    </location>
</feature>
<dbReference type="Pfam" id="PF02974">
    <property type="entry name" value="Inh"/>
    <property type="match status" value="2"/>
</dbReference>
<proteinExistence type="predicted"/>
<sequence length="277" mass="28231">MRMTAVVNGTARRRALLASTLALLAACGSLLLPARASAQANGVAVMSGTWELSNPKTARNCRVHLGSESGLHGYQLGSPPACRVALPLLAQAAGWNLSGSVVTIVDSAGKVLVTFERDASGPGYVASADGLTLKPVGAARAPAAEPARAATGPAATPAFKAGAGVPPPPPPPASVSANVTPQSLAGLYGVAREKNKPLCSIDLTMKPARKAGLYGAQLSGGCIDSGLKIFEPIAWHTGNGRLYLVAKKGHEQGFSVMPDGGWQKDPPSGAQLFLKKQ</sequence>
<gene>
    <name evidence="5" type="ORF">GCM10007036_41670</name>
</gene>
<protein>
    <recommendedName>
        <fullName evidence="4">Alkaline proteinase inhibitor/ Outer membrane lipoprotein Omp19 domain-containing protein</fullName>
    </recommendedName>
</protein>
<dbReference type="InterPro" id="IPR006311">
    <property type="entry name" value="TAT_signal"/>
</dbReference>
<dbReference type="RefSeq" id="WP_188519579.1">
    <property type="nucleotide sequence ID" value="NZ_BMES01000002.1"/>
</dbReference>
<feature type="signal peptide" evidence="3">
    <location>
        <begin position="1"/>
        <end position="38"/>
    </location>
</feature>
<evidence type="ECO:0000256" key="1">
    <source>
        <dbReference type="ARBA" id="ARBA00022729"/>
    </source>
</evidence>
<keyword evidence="6" id="KW-1185">Reference proteome</keyword>
<dbReference type="EMBL" id="BMES01000002">
    <property type="protein sequence ID" value="GGH30800.1"/>
    <property type="molecule type" value="Genomic_DNA"/>
</dbReference>
<feature type="compositionally biased region" description="Low complexity" evidence="2">
    <location>
        <begin position="144"/>
        <end position="164"/>
    </location>
</feature>
<evidence type="ECO:0000313" key="6">
    <source>
        <dbReference type="Proteomes" id="UP000603912"/>
    </source>
</evidence>
<dbReference type="PROSITE" id="PS51257">
    <property type="entry name" value="PROKAR_LIPOPROTEIN"/>
    <property type="match status" value="1"/>
</dbReference>
<dbReference type="SUPFAM" id="SSF50882">
    <property type="entry name" value="beta-Barrel protease inhibitors"/>
    <property type="match status" value="2"/>
</dbReference>
<feature type="region of interest" description="Disordered" evidence="2">
    <location>
        <begin position="144"/>
        <end position="176"/>
    </location>
</feature>
<accession>A0A917IB10</accession>
<evidence type="ECO:0000256" key="3">
    <source>
        <dbReference type="SAM" id="SignalP"/>
    </source>
</evidence>
<evidence type="ECO:0000313" key="5">
    <source>
        <dbReference type="EMBL" id="GGH30800.1"/>
    </source>
</evidence>